<dbReference type="FunFam" id="2.60.120.1440:FF:000001">
    <property type="entry name" value="Putative anti-sigma factor"/>
    <property type="match status" value="1"/>
</dbReference>
<evidence type="ECO:0000313" key="5">
    <source>
        <dbReference type="Proteomes" id="UP000318815"/>
    </source>
</evidence>
<reference evidence="4 5" key="1">
    <citation type="submission" date="2019-08" db="EMBL/GenBank/DDBJ databases">
        <title>Whole genome sequencing of chitin degrading bacteria Chitinophaga pinensis YS16.</title>
        <authorList>
            <person name="Singh R.P."/>
            <person name="Manchanda G."/>
            <person name="Maurya I.K."/>
            <person name="Joshi N.K."/>
            <person name="Srivastava A.K."/>
        </authorList>
    </citation>
    <scope>NUCLEOTIDE SEQUENCE [LARGE SCALE GENOMIC DNA]</scope>
    <source>
        <strain evidence="4 5">YS-16</strain>
    </source>
</reference>
<dbReference type="Pfam" id="PF16344">
    <property type="entry name" value="FecR_C"/>
    <property type="match status" value="1"/>
</dbReference>
<evidence type="ECO:0000259" key="3">
    <source>
        <dbReference type="Pfam" id="PF16344"/>
    </source>
</evidence>
<gene>
    <name evidence="4" type="ORF">FEF09_21960</name>
</gene>
<protein>
    <submittedName>
        <fullName evidence="4">DUF4974 domain-containing protein</fullName>
    </submittedName>
</protein>
<keyword evidence="1" id="KW-0472">Membrane</keyword>
<evidence type="ECO:0000313" key="4">
    <source>
        <dbReference type="EMBL" id="TWV97424.1"/>
    </source>
</evidence>
<dbReference type="Gene3D" id="3.55.50.30">
    <property type="match status" value="1"/>
</dbReference>
<feature type="domain" description="Protein FecR C-terminal" evidence="3">
    <location>
        <begin position="335"/>
        <end position="401"/>
    </location>
</feature>
<sequence length="408" mass="44258">MSYMNITEAITIVTKLAEGTPVSEERVAAFRLWTLTEATDAELQELARAHEAVLMDMQEIPVYDNREIVNNIYSRLTAYYQEETTALAAVTGQDDNIRKIRGRNYWWAAAASLLLLGGGTAVWMIRTQRPQPAVIVQNTMLTPGSNKAVLTLANGQQIILDNAEKGTIAESGGVSVIKADSGAIAYSGSGDNIQYHTLSTPKGGQFQLTLPDGSHVWLNAASSIRYPTAFRGAERNVELTGEGYFEIAPNAAQPFTVKTGKLDVHVLGTGFNIMAYADENAVRTTLVSGSVKVAAGATTTILTPGTQASLPAGASNFSISKPDLDEVLAWKNGQFRFSRTNIRQIMRQVSRWYDVEISYEGNVDNIEFQGILSRKVTAQALLETIAATGEVHFRITGNHISVIPGAEK</sequence>
<keyword evidence="1" id="KW-0812">Transmembrane</keyword>
<keyword evidence="1" id="KW-1133">Transmembrane helix</keyword>
<dbReference type="PANTHER" id="PTHR30273">
    <property type="entry name" value="PERIPLASMIC SIGNAL SENSOR AND SIGMA FACTOR ACTIVATOR FECR-RELATED"/>
    <property type="match status" value="1"/>
</dbReference>
<dbReference type="AlphaFoldDB" id="A0A5C6LSK9"/>
<dbReference type="Gene3D" id="2.60.120.1440">
    <property type="match status" value="1"/>
</dbReference>
<accession>A0A5C6LSK9</accession>
<dbReference type="Pfam" id="PF04773">
    <property type="entry name" value="FecR"/>
    <property type="match status" value="1"/>
</dbReference>
<dbReference type="InterPro" id="IPR006860">
    <property type="entry name" value="FecR"/>
</dbReference>
<organism evidence="4 5">
    <name type="scientific">Chitinophaga pinensis</name>
    <dbReference type="NCBI Taxonomy" id="79329"/>
    <lineage>
        <taxon>Bacteria</taxon>
        <taxon>Pseudomonadati</taxon>
        <taxon>Bacteroidota</taxon>
        <taxon>Chitinophagia</taxon>
        <taxon>Chitinophagales</taxon>
        <taxon>Chitinophagaceae</taxon>
        <taxon>Chitinophaga</taxon>
    </lineage>
</organism>
<name>A0A5C6LSK9_9BACT</name>
<evidence type="ECO:0000259" key="2">
    <source>
        <dbReference type="Pfam" id="PF04773"/>
    </source>
</evidence>
<evidence type="ECO:0000256" key="1">
    <source>
        <dbReference type="SAM" id="Phobius"/>
    </source>
</evidence>
<comment type="caution">
    <text evidence="4">The sequence shown here is derived from an EMBL/GenBank/DDBJ whole genome shotgun (WGS) entry which is preliminary data.</text>
</comment>
<feature type="transmembrane region" description="Helical" evidence="1">
    <location>
        <begin position="105"/>
        <end position="125"/>
    </location>
</feature>
<proteinExistence type="predicted"/>
<dbReference type="OrthoDB" id="620813at2"/>
<dbReference type="PANTHER" id="PTHR30273:SF2">
    <property type="entry name" value="PROTEIN FECR"/>
    <property type="match status" value="1"/>
</dbReference>
<dbReference type="Proteomes" id="UP000318815">
    <property type="component" value="Unassembled WGS sequence"/>
</dbReference>
<keyword evidence="5" id="KW-1185">Reference proteome</keyword>
<dbReference type="GO" id="GO:0016989">
    <property type="term" value="F:sigma factor antagonist activity"/>
    <property type="evidence" value="ECO:0007669"/>
    <property type="project" value="TreeGrafter"/>
</dbReference>
<dbReference type="InterPro" id="IPR012373">
    <property type="entry name" value="Ferrdict_sens_TM"/>
</dbReference>
<dbReference type="InterPro" id="IPR032508">
    <property type="entry name" value="FecR_C"/>
</dbReference>
<dbReference type="EMBL" id="VOHS01000029">
    <property type="protein sequence ID" value="TWV97424.1"/>
    <property type="molecule type" value="Genomic_DNA"/>
</dbReference>
<feature type="domain" description="FecR protein" evidence="2">
    <location>
        <begin position="197"/>
        <end position="292"/>
    </location>
</feature>